<evidence type="ECO:0000256" key="3">
    <source>
        <dbReference type="ARBA" id="ARBA00005494"/>
    </source>
</evidence>
<evidence type="ECO:0000256" key="14">
    <source>
        <dbReference type="ARBA" id="ARBA00044771"/>
    </source>
</evidence>
<evidence type="ECO:0000256" key="10">
    <source>
        <dbReference type="ARBA" id="ARBA00022884"/>
    </source>
</evidence>
<dbReference type="InterPro" id="IPR000182">
    <property type="entry name" value="GNAT_dom"/>
</dbReference>
<keyword evidence="9" id="KW-0479">Metal-binding</keyword>
<dbReference type="EC" id="2.3.1.311" evidence="14"/>
<dbReference type="PROSITE" id="PS51186">
    <property type="entry name" value="GNAT"/>
    <property type="match status" value="1"/>
</dbReference>
<dbReference type="GO" id="GO:0005737">
    <property type="term" value="C:cytoplasm"/>
    <property type="evidence" value="ECO:0007669"/>
    <property type="project" value="TreeGrafter"/>
</dbReference>
<sequence>MDKQLWLANRQLTPEKMEYARAVLEEIRSGVDVFQAVRRRPLPGGGYLSKSLLVAAYRTLTESGEWPEDDDLLARLRMKPVRTLSGVTTVTVLTKPYPCPGKCIFCPTDVRMPKSYLPDEPGAARAFQNDFDPYRQVQTRLESYRANGHPTDKIELLILGGTWSAYRRDYQEWFVQRCFDAMNGFDSASLADAQRANETAACRNVGLVIETRPDEITPREIAWLRYLGVTKVQMGAQSLDDRILELNQRGHTAAQTLQATALLRAAGFKVVLHWMPNLLGATPESDRQDFQRLWQGYCPDEIKIYPCQLLENADLYEYWQRGEYRPYTTAELIDLIADLKPGIPPYCRVNRVIRDIPSTHVVEGNRRTSLRQDVLAELQRRGQTCGCIRCHEVRGEKVDPQTLSFQDYTYTAAEAEEHFLHYRTSNGKIAGYLRLSLPLPAAPDIGLNDLHGAALIREVHVYGQSLPVGMEQQGAAQHSGVGTRLIQAAEEIARQRGFARMAVIAAIGTRRYYQQRGFAMGEFYMVKELK</sequence>
<comment type="catalytic activity">
    <reaction evidence="15">
        <text>uridine(34) in tRNA + acetyl-CoA + S-adenosyl-L-methionine + H2O = 5-(carboxymethyl)uridine(34) in tRNA + 5'-deoxyadenosine + L-methionine + CoA + 2 H(+)</text>
        <dbReference type="Rhea" id="RHEA:61020"/>
        <dbReference type="Rhea" id="RHEA-COMP:10407"/>
        <dbReference type="Rhea" id="RHEA-COMP:11727"/>
        <dbReference type="ChEBI" id="CHEBI:15377"/>
        <dbReference type="ChEBI" id="CHEBI:15378"/>
        <dbReference type="ChEBI" id="CHEBI:17319"/>
        <dbReference type="ChEBI" id="CHEBI:57287"/>
        <dbReference type="ChEBI" id="CHEBI:57288"/>
        <dbReference type="ChEBI" id="CHEBI:57844"/>
        <dbReference type="ChEBI" id="CHEBI:59789"/>
        <dbReference type="ChEBI" id="CHEBI:65315"/>
        <dbReference type="ChEBI" id="CHEBI:74882"/>
        <dbReference type="EC" id="2.3.1.311"/>
    </reaction>
    <physiologicalReaction direction="left-to-right" evidence="15">
        <dbReference type="Rhea" id="RHEA:61021"/>
    </physiologicalReaction>
</comment>
<protein>
    <recommendedName>
        <fullName evidence="14">tRNA carboxymethyluridine synthase</fullName>
        <ecNumber evidence="14">2.3.1.311</ecNumber>
    </recommendedName>
</protein>
<evidence type="ECO:0000256" key="4">
    <source>
        <dbReference type="ARBA" id="ARBA00022485"/>
    </source>
</evidence>
<evidence type="ECO:0000256" key="6">
    <source>
        <dbReference type="ARBA" id="ARBA00022679"/>
    </source>
</evidence>
<evidence type="ECO:0000256" key="5">
    <source>
        <dbReference type="ARBA" id="ARBA00022555"/>
    </source>
</evidence>
<evidence type="ECO:0000256" key="7">
    <source>
        <dbReference type="ARBA" id="ARBA00022691"/>
    </source>
</evidence>
<keyword evidence="5" id="KW-0820">tRNA-binding</keyword>
<feature type="domain" description="N-acetyltransferase" evidence="16">
    <location>
        <begin position="377"/>
        <end position="530"/>
    </location>
</feature>
<evidence type="ECO:0000256" key="9">
    <source>
        <dbReference type="ARBA" id="ARBA00022723"/>
    </source>
</evidence>
<evidence type="ECO:0000256" key="1">
    <source>
        <dbReference type="ARBA" id="ARBA00001966"/>
    </source>
</evidence>
<dbReference type="PANTHER" id="PTHR11135:SF2">
    <property type="entry name" value="ELONGATOR COMPLEX PROTEIN 3"/>
    <property type="match status" value="1"/>
</dbReference>
<evidence type="ECO:0000256" key="2">
    <source>
        <dbReference type="ARBA" id="ARBA00005217"/>
    </source>
</evidence>
<keyword evidence="6" id="KW-0808">Transferase</keyword>
<dbReference type="CDD" id="cd04301">
    <property type="entry name" value="NAT_SF"/>
    <property type="match status" value="1"/>
</dbReference>
<organism evidence="17">
    <name type="scientific">Bellilinea caldifistulae</name>
    <dbReference type="NCBI Taxonomy" id="360411"/>
    <lineage>
        <taxon>Bacteria</taxon>
        <taxon>Bacillati</taxon>
        <taxon>Chloroflexota</taxon>
        <taxon>Anaerolineae</taxon>
        <taxon>Anaerolineales</taxon>
        <taxon>Anaerolineaceae</taxon>
        <taxon>Bellilinea</taxon>
    </lineage>
</organism>
<comment type="caution">
    <text evidence="17">The sequence shown here is derived from an EMBL/GenBank/DDBJ whole genome shotgun (WGS) entry which is preliminary data.</text>
</comment>
<evidence type="ECO:0000259" key="16">
    <source>
        <dbReference type="PROSITE" id="PS51186"/>
    </source>
</evidence>
<dbReference type="PANTHER" id="PTHR11135">
    <property type="entry name" value="HISTONE ACETYLTRANSFERASE-RELATED"/>
    <property type="match status" value="1"/>
</dbReference>
<dbReference type="InterPro" id="IPR039661">
    <property type="entry name" value="ELP3"/>
</dbReference>
<evidence type="ECO:0000256" key="12">
    <source>
        <dbReference type="ARBA" id="ARBA00023014"/>
    </source>
</evidence>
<gene>
    <name evidence="17" type="ORF">ENT17_13600</name>
</gene>
<keyword evidence="12" id="KW-0411">Iron-sulfur</keyword>
<evidence type="ECO:0000256" key="15">
    <source>
        <dbReference type="ARBA" id="ARBA00047372"/>
    </source>
</evidence>
<dbReference type="InterPro" id="IPR016181">
    <property type="entry name" value="Acyl_CoA_acyltransferase"/>
</dbReference>
<dbReference type="InterPro" id="IPR034687">
    <property type="entry name" value="ELP3-like"/>
</dbReference>
<dbReference type="Pfam" id="PF16199">
    <property type="entry name" value="Radical_SAM_C"/>
    <property type="match status" value="1"/>
</dbReference>
<dbReference type="Gene3D" id="3.40.630.30">
    <property type="match status" value="1"/>
</dbReference>
<evidence type="ECO:0000256" key="13">
    <source>
        <dbReference type="ARBA" id="ARBA00023315"/>
    </source>
</evidence>
<dbReference type="SFLD" id="SFLDS00029">
    <property type="entry name" value="Radical_SAM"/>
    <property type="match status" value="1"/>
</dbReference>
<dbReference type="InterPro" id="IPR032432">
    <property type="entry name" value="Radical_SAM_C"/>
</dbReference>
<dbReference type="SFLD" id="SFLDF00344">
    <property type="entry name" value="ELP3-like"/>
    <property type="match status" value="1"/>
</dbReference>
<dbReference type="NCBIfam" id="TIGR01211">
    <property type="entry name" value="ELP3"/>
    <property type="match status" value="1"/>
</dbReference>
<evidence type="ECO:0000256" key="8">
    <source>
        <dbReference type="ARBA" id="ARBA00022694"/>
    </source>
</evidence>
<dbReference type="CDD" id="cd01335">
    <property type="entry name" value="Radical_SAM"/>
    <property type="match status" value="1"/>
</dbReference>
<dbReference type="GO" id="GO:0033588">
    <property type="term" value="C:elongator holoenzyme complex"/>
    <property type="evidence" value="ECO:0007669"/>
    <property type="project" value="TreeGrafter"/>
</dbReference>
<keyword evidence="10" id="KW-0694">RNA-binding</keyword>
<keyword evidence="13" id="KW-0012">Acyltransferase</keyword>
<dbReference type="SUPFAM" id="SSF55729">
    <property type="entry name" value="Acyl-CoA N-acyltransferases (Nat)"/>
    <property type="match status" value="1"/>
</dbReference>
<accession>A0A7C4Q6I3</accession>
<dbReference type="Pfam" id="PF00583">
    <property type="entry name" value="Acetyltransf_1"/>
    <property type="match status" value="1"/>
</dbReference>
<keyword evidence="4" id="KW-0004">4Fe-4S</keyword>
<dbReference type="SMART" id="SM00729">
    <property type="entry name" value="Elp3"/>
    <property type="match status" value="1"/>
</dbReference>
<dbReference type="SFLD" id="SFLDG01086">
    <property type="entry name" value="elongater_protein-like"/>
    <property type="match status" value="1"/>
</dbReference>
<comment type="pathway">
    <text evidence="2">tRNA modification.</text>
</comment>
<dbReference type="EMBL" id="DSXR01000130">
    <property type="protein sequence ID" value="HGS88632.1"/>
    <property type="molecule type" value="Genomic_DNA"/>
</dbReference>
<dbReference type="SUPFAM" id="SSF102114">
    <property type="entry name" value="Radical SAM enzymes"/>
    <property type="match status" value="1"/>
</dbReference>
<dbReference type="GO" id="GO:0000049">
    <property type="term" value="F:tRNA binding"/>
    <property type="evidence" value="ECO:0007669"/>
    <property type="project" value="UniProtKB-KW"/>
</dbReference>
<dbReference type="InterPro" id="IPR006638">
    <property type="entry name" value="Elp3/MiaA/NifB-like_rSAM"/>
</dbReference>
<keyword evidence="8" id="KW-0819">tRNA processing</keyword>
<name>A0A7C4Q6I3_9CHLR</name>
<dbReference type="InterPro" id="IPR058240">
    <property type="entry name" value="rSAM_sf"/>
</dbReference>
<keyword evidence="7" id="KW-0949">S-adenosyl-L-methionine</keyword>
<dbReference type="GO" id="GO:0051539">
    <property type="term" value="F:4 iron, 4 sulfur cluster binding"/>
    <property type="evidence" value="ECO:0007669"/>
    <property type="project" value="UniProtKB-KW"/>
</dbReference>
<reference evidence="17" key="1">
    <citation type="journal article" date="2020" name="mSystems">
        <title>Genome- and Community-Level Interaction Insights into Carbon Utilization and Element Cycling Functions of Hydrothermarchaeota in Hydrothermal Sediment.</title>
        <authorList>
            <person name="Zhou Z."/>
            <person name="Liu Y."/>
            <person name="Xu W."/>
            <person name="Pan J."/>
            <person name="Luo Z.H."/>
            <person name="Li M."/>
        </authorList>
    </citation>
    <scope>NUCLEOTIDE SEQUENCE [LARGE SCALE GENOMIC DNA]</scope>
    <source>
        <strain evidence="17">SpSt-556</strain>
    </source>
</reference>
<dbReference type="InterPro" id="IPR007197">
    <property type="entry name" value="rSAM"/>
</dbReference>
<keyword evidence="11" id="KW-0408">Iron</keyword>
<dbReference type="Pfam" id="PF04055">
    <property type="entry name" value="Radical_SAM"/>
    <property type="match status" value="1"/>
</dbReference>
<dbReference type="GO" id="GO:0002926">
    <property type="term" value="P:tRNA wobble base 5-methoxycarbonylmethyl-2-thiouridinylation"/>
    <property type="evidence" value="ECO:0007669"/>
    <property type="project" value="TreeGrafter"/>
</dbReference>
<evidence type="ECO:0000256" key="11">
    <source>
        <dbReference type="ARBA" id="ARBA00023004"/>
    </source>
</evidence>
<proteinExistence type="inferred from homology"/>
<dbReference type="AlphaFoldDB" id="A0A7C4Q6I3"/>
<dbReference type="GO" id="GO:0106261">
    <property type="term" value="F:tRNA uridine(34) acetyltransferase activity"/>
    <property type="evidence" value="ECO:0007669"/>
    <property type="project" value="UniProtKB-EC"/>
</dbReference>
<dbReference type="GO" id="GO:0046872">
    <property type="term" value="F:metal ion binding"/>
    <property type="evidence" value="ECO:0007669"/>
    <property type="project" value="UniProtKB-KW"/>
</dbReference>
<comment type="cofactor">
    <cofactor evidence="1">
        <name>[4Fe-4S] cluster</name>
        <dbReference type="ChEBI" id="CHEBI:49883"/>
    </cofactor>
</comment>
<evidence type="ECO:0000313" key="17">
    <source>
        <dbReference type="EMBL" id="HGS88632.1"/>
    </source>
</evidence>
<comment type="similarity">
    <text evidence="3">Belongs to the ELP3 family.</text>
</comment>